<evidence type="ECO:0000313" key="11">
    <source>
        <dbReference type="Proteomes" id="UP000238218"/>
    </source>
</evidence>
<dbReference type="EC" id="1.6.5.3" evidence="10"/>
<evidence type="ECO:0000259" key="9">
    <source>
        <dbReference type="Pfam" id="PF00361"/>
    </source>
</evidence>
<dbReference type="InterPro" id="IPR010227">
    <property type="entry name" value="NADH_Q_OxRdtase_chainM/4"/>
</dbReference>
<keyword evidence="5 8" id="KW-0472">Membrane</keyword>
<feature type="transmembrane region" description="Helical" evidence="8">
    <location>
        <begin position="407"/>
        <end position="430"/>
    </location>
</feature>
<keyword evidence="10" id="KW-0560">Oxidoreductase</keyword>
<dbReference type="PRINTS" id="PR01437">
    <property type="entry name" value="NUOXDRDTASE4"/>
</dbReference>
<evidence type="ECO:0000313" key="10">
    <source>
        <dbReference type="EMBL" id="PSB38533.1"/>
    </source>
</evidence>
<feature type="transmembrane region" description="Helical" evidence="8">
    <location>
        <begin position="6"/>
        <end position="23"/>
    </location>
</feature>
<feature type="transmembrane region" description="Helical" evidence="8">
    <location>
        <begin position="35"/>
        <end position="54"/>
    </location>
</feature>
<evidence type="ECO:0000256" key="6">
    <source>
        <dbReference type="ARBA" id="ARBA00025624"/>
    </source>
</evidence>
<feature type="transmembrane region" description="Helical" evidence="8">
    <location>
        <begin position="77"/>
        <end position="98"/>
    </location>
</feature>
<comment type="function">
    <text evidence="6">NDH-1 shuttles electrons from NAD(P)H, via FMN and iron-sulfur (Fe-S) centers, to quinones in the respiratory chain. The immediate electron acceptor for the enzyme in this species is believed to be plastoquinone. Couples the redox reaction to proton translocation (for every two electrons transferred, four hydrogen ions are translocated across the cytoplasmic membrane), and thus conserves the redox energy in a proton gradient.</text>
</comment>
<evidence type="ECO:0000256" key="3">
    <source>
        <dbReference type="ARBA" id="ARBA00022692"/>
    </source>
</evidence>
<dbReference type="GO" id="GO:0016491">
    <property type="term" value="F:oxidoreductase activity"/>
    <property type="evidence" value="ECO:0007669"/>
    <property type="project" value="UniProtKB-KW"/>
</dbReference>
<evidence type="ECO:0000256" key="8">
    <source>
        <dbReference type="SAM" id="Phobius"/>
    </source>
</evidence>
<accession>A0ABX5FCT7</accession>
<dbReference type="PANTHER" id="PTHR43507">
    <property type="entry name" value="NADH-UBIQUINONE OXIDOREDUCTASE CHAIN 4"/>
    <property type="match status" value="1"/>
</dbReference>
<keyword evidence="3 7" id="KW-0812">Transmembrane</keyword>
<sequence length="518" mass="54511">MGSSSLLLLLAAPLAGTLLLPLLPATVPSVRVRGIAALFGALQFLVGLLCWQHPPADLQLSWLPKLGLRLDLGLDGLSLPLVLLTALITSLSILSAAADQSRPRLFFSLMLATNLGVVTGLLARNALLFLLAFELVLIPITLLVAVWGGEKRAGAAVRFLLYSAVSGLALLAAVLAFAWFNPAGPLFAFEDLRQAQFSPTAQRWILALLLLSFGLKLPVFPLHGWQPFTYGQAPTPVVMLLAGSVSKLGAYGLLRFGVGFLPDTWAAWSPWIAAAGAISAVYGALNAIAQSDIRRLMAYSSLGHMGLLVLGLSAATPLSLQGAVAQMLAHGIIVALLFACVGLIERKTGTTAIPELSGLMNPLRGLPFTMGMLLLAMMAAAGIPGLAGFPAELLVFEGSWTTFPRATLVSLIASGFTAVYAIRLFNRVGFGRLDNERADWTSTCWSERAPAMALAVLVIAAGLWPTALTGWSETESTGLALRTQPFLSRDAAQPFTLAAAASPLVAVTLPSASELRTS</sequence>
<feature type="transmembrane region" description="Helical" evidence="8">
    <location>
        <begin position="268"/>
        <end position="289"/>
    </location>
</feature>
<dbReference type="InterPro" id="IPR001750">
    <property type="entry name" value="ND/Mrp_TM"/>
</dbReference>
<organism evidence="10 11">
    <name type="scientific">Aphanothece cf. minutissima CCALA 015</name>
    <dbReference type="NCBI Taxonomy" id="2107695"/>
    <lineage>
        <taxon>Bacteria</taxon>
        <taxon>Bacillati</taxon>
        <taxon>Cyanobacteriota</taxon>
        <taxon>Cyanophyceae</taxon>
        <taxon>Oscillatoriophycideae</taxon>
        <taxon>Chroococcales</taxon>
        <taxon>Aphanothecaceae</taxon>
        <taxon>Aphanothece</taxon>
    </lineage>
</organism>
<feature type="transmembrane region" description="Helical" evidence="8">
    <location>
        <begin position="365"/>
        <end position="387"/>
    </location>
</feature>
<comment type="caution">
    <text evidence="10">The sequence shown here is derived from an EMBL/GenBank/DDBJ whole genome shotgun (WGS) entry which is preliminary data.</text>
</comment>
<protein>
    <submittedName>
        <fullName evidence="10">NAD(P)H-quinone oxidoreductase subunit D4</fullName>
        <ecNumber evidence="10">1.6.5.3</ecNumber>
    </submittedName>
</protein>
<dbReference type="RefSeq" id="WP_106219816.1">
    <property type="nucleotide sequence ID" value="NZ_PVWP01000002.1"/>
</dbReference>
<feature type="transmembrane region" description="Helical" evidence="8">
    <location>
        <begin position="491"/>
        <end position="512"/>
    </location>
</feature>
<name>A0ABX5FCT7_9CHRO</name>
<keyword evidence="11" id="KW-1185">Reference proteome</keyword>
<evidence type="ECO:0000256" key="2">
    <source>
        <dbReference type="ARBA" id="ARBA00009025"/>
    </source>
</evidence>
<feature type="transmembrane region" description="Helical" evidence="8">
    <location>
        <begin position="327"/>
        <end position="344"/>
    </location>
</feature>
<dbReference type="Proteomes" id="UP000238218">
    <property type="component" value="Unassembled WGS sequence"/>
</dbReference>
<keyword evidence="4 8" id="KW-1133">Transmembrane helix</keyword>
<feature type="transmembrane region" description="Helical" evidence="8">
    <location>
        <begin position="105"/>
        <end position="123"/>
    </location>
</feature>
<comment type="similarity">
    <text evidence="2">Belongs to the complex I subunit 4 family.</text>
</comment>
<evidence type="ECO:0000256" key="7">
    <source>
        <dbReference type="RuleBase" id="RU000320"/>
    </source>
</evidence>
<feature type="transmembrane region" description="Helical" evidence="8">
    <location>
        <begin position="129"/>
        <end position="147"/>
    </location>
</feature>
<evidence type="ECO:0000256" key="1">
    <source>
        <dbReference type="ARBA" id="ARBA00004127"/>
    </source>
</evidence>
<feature type="transmembrane region" description="Helical" evidence="8">
    <location>
        <begin position="451"/>
        <end position="471"/>
    </location>
</feature>
<reference evidence="10 11" key="1">
    <citation type="submission" date="2018-02" db="EMBL/GenBank/DDBJ databases">
        <authorList>
            <person name="Moore K."/>
            <person name="Momper L."/>
        </authorList>
    </citation>
    <scope>NUCLEOTIDE SEQUENCE [LARGE SCALE GENOMIC DNA]</scope>
    <source>
        <strain evidence="10 11">CCALA 015</strain>
    </source>
</reference>
<evidence type="ECO:0000256" key="4">
    <source>
        <dbReference type="ARBA" id="ARBA00022989"/>
    </source>
</evidence>
<dbReference type="NCBIfam" id="TIGR01972">
    <property type="entry name" value="NDH_I_M"/>
    <property type="match status" value="1"/>
</dbReference>
<dbReference type="InterPro" id="IPR003918">
    <property type="entry name" value="NADH_UbQ_OxRdtase"/>
</dbReference>
<feature type="transmembrane region" description="Helical" evidence="8">
    <location>
        <begin position="204"/>
        <end position="225"/>
    </location>
</feature>
<evidence type="ECO:0000256" key="5">
    <source>
        <dbReference type="ARBA" id="ARBA00023136"/>
    </source>
</evidence>
<reference evidence="10 11" key="2">
    <citation type="submission" date="2018-03" db="EMBL/GenBank/DDBJ databases">
        <title>The ancient ancestry and fast evolution of plastids.</title>
        <authorList>
            <person name="Moore K.R."/>
            <person name="Magnabosco C."/>
            <person name="Momper L."/>
            <person name="Gold D.A."/>
            <person name="Bosak T."/>
            <person name="Fournier G.P."/>
        </authorList>
    </citation>
    <scope>NUCLEOTIDE SEQUENCE [LARGE SCALE GENOMIC DNA]</scope>
    <source>
        <strain evidence="10 11">CCALA 015</strain>
    </source>
</reference>
<feature type="transmembrane region" description="Helical" evidence="8">
    <location>
        <begin position="159"/>
        <end position="180"/>
    </location>
</feature>
<feature type="transmembrane region" description="Helical" evidence="8">
    <location>
        <begin position="237"/>
        <end position="256"/>
    </location>
</feature>
<dbReference type="EMBL" id="PVWP01000002">
    <property type="protein sequence ID" value="PSB38533.1"/>
    <property type="molecule type" value="Genomic_DNA"/>
</dbReference>
<dbReference type="Pfam" id="PF00361">
    <property type="entry name" value="Proton_antipo_M"/>
    <property type="match status" value="1"/>
</dbReference>
<comment type="subcellular location">
    <subcellularLocation>
        <location evidence="1">Endomembrane system</location>
        <topology evidence="1">Multi-pass membrane protein</topology>
    </subcellularLocation>
    <subcellularLocation>
        <location evidence="7">Membrane</location>
        <topology evidence="7">Multi-pass membrane protein</topology>
    </subcellularLocation>
</comment>
<proteinExistence type="inferred from homology"/>
<feature type="transmembrane region" description="Helical" evidence="8">
    <location>
        <begin position="296"/>
        <end position="315"/>
    </location>
</feature>
<gene>
    <name evidence="10" type="ORF">C7B81_02865</name>
</gene>
<feature type="domain" description="NADH:quinone oxidoreductase/Mrp antiporter transmembrane" evidence="9">
    <location>
        <begin position="123"/>
        <end position="416"/>
    </location>
</feature>
<dbReference type="PANTHER" id="PTHR43507:SF21">
    <property type="entry name" value="NAD(P)H-QUINONE OXIDOREDUCTASE CHAIN 4, CHLOROPLASTIC"/>
    <property type="match status" value="1"/>
</dbReference>